<dbReference type="InterPro" id="IPR009574">
    <property type="entry name" value="DUF1189"/>
</dbReference>
<gene>
    <name evidence="1" type="ORF">DBT54_03570</name>
</gene>
<name>A0A2I1L5B3_9LACT</name>
<organism evidence="1 2">
    <name type="scientific">Aerococcus urinae</name>
    <dbReference type="NCBI Taxonomy" id="1376"/>
    <lineage>
        <taxon>Bacteria</taxon>
        <taxon>Bacillati</taxon>
        <taxon>Bacillota</taxon>
        <taxon>Bacilli</taxon>
        <taxon>Lactobacillales</taxon>
        <taxon>Aerococcaceae</taxon>
        <taxon>Aerococcus</taxon>
    </lineage>
</organism>
<dbReference type="Pfam" id="PF06691">
    <property type="entry name" value="DUF1189"/>
    <property type="match status" value="1"/>
</dbReference>
<sequence>MQRLLLRRKILKTLRLFFDSIFRFKDTLVAFYMTLKHKLVYIFLLSLVMTLPAIQPSYQLLHTVRGNGASIIQSIPDFTIENNQLVSEKDQAFINKTDFLNYVYNPKDQISQEDLKKIDSSALTIYTNPQNITFSFMGQQQSFPYADFSTDLDSQGQKQIIQSLTQFQPWVYLLIFLGIFLFNSLQVSLLALVIALFMAPMAITRKLQLTLGKRYNFALTAMTFPLVLIQLVHLFGYQVSFSFYIILFTALIRIWAFTKQIKVVKIDPKQWEANKDQVKNDKNLVNLDKQDEETNREDDPDHSNKNDD</sequence>
<dbReference type="Proteomes" id="UP000251923">
    <property type="component" value="Unassembled WGS sequence"/>
</dbReference>
<comment type="caution">
    <text evidence="1">The sequence shown here is derived from an EMBL/GenBank/DDBJ whole genome shotgun (WGS) entry which is preliminary data.</text>
</comment>
<evidence type="ECO:0000313" key="2">
    <source>
        <dbReference type="Proteomes" id="UP000251923"/>
    </source>
</evidence>
<evidence type="ECO:0000313" key="1">
    <source>
        <dbReference type="EMBL" id="RAV80380.1"/>
    </source>
</evidence>
<accession>A0A2I1L5B3</accession>
<proteinExistence type="predicted"/>
<protein>
    <submittedName>
        <fullName evidence="1">DUF1189 domain-containing protein</fullName>
    </submittedName>
</protein>
<dbReference type="EMBL" id="QMHM01000005">
    <property type="protein sequence ID" value="RAV80380.1"/>
    <property type="molecule type" value="Genomic_DNA"/>
</dbReference>
<dbReference type="AlphaFoldDB" id="A0A2I1L5B3"/>
<reference evidence="1 2" key="1">
    <citation type="submission" date="2018-04" db="EMBL/GenBank/DDBJ databases">
        <title>Aerococcus urinae genomes.</title>
        <authorList>
            <person name="Hilt E."/>
            <person name="Gilbert N.M."/>
            <person name="Thomas-White K."/>
            <person name="Putonti C."/>
            <person name="Lewis A.L."/>
            <person name="Visck K.L."/>
            <person name="Wolfe A.J."/>
        </authorList>
    </citation>
    <scope>NUCLEOTIDE SEQUENCE [LARGE SCALE GENOMIC DNA]</scope>
    <source>
        <strain evidence="1 2">UMB7480</strain>
    </source>
</reference>